<keyword evidence="4" id="KW-0472">Membrane</keyword>
<feature type="domain" description="RDD" evidence="5">
    <location>
        <begin position="8"/>
        <end position="139"/>
    </location>
</feature>
<protein>
    <recommendedName>
        <fullName evidence="5">RDD domain-containing protein</fullName>
    </recommendedName>
</protein>
<organism evidence="6 7">
    <name type="scientific">Photobacterium kishitanii</name>
    <dbReference type="NCBI Taxonomy" id="318456"/>
    <lineage>
        <taxon>Bacteria</taxon>
        <taxon>Pseudomonadati</taxon>
        <taxon>Pseudomonadota</taxon>
        <taxon>Gammaproteobacteria</taxon>
        <taxon>Vibrionales</taxon>
        <taxon>Vibrionaceae</taxon>
        <taxon>Photobacterium</taxon>
    </lineage>
</organism>
<evidence type="ECO:0000259" key="5">
    <source>
        <dbReference type="Pfam" id="PF06271"/>
    </source>
</evidence>
<evidence type="ECO:0000313" key="6">
    <source>
        <dbReference type="EMBL" id="PSU98191.1"/>
    </source>
</evidence>
<dbReference type="EMBL" id="PYNF01000010">
    <property type="protein sequence ID" value="PSU98191.1"/>
    <property type="molecule type" value="Genomic_DNA"/>
</dbReference>
<evidence type="ECO:0000256" key="2">
    <source>
        <dbReference type="ARBA" id="ARBA00022692"/>
    </source>
</evidence>
<sequence length="155" mass="17564">MGFKLKYRRIGTFMIDMAIVQMFAMVGRDIYLGVIAYISDGTGMTLSLNDSIALPALLLLFIGLMLLFIGVFMGYQWICYRLLGTSLSRYLLSVQVVSTDDKSLTKQRYLKREFNKIYLCVATLGLYPLYSGAQYLAFSNPPMHDRTNHTTVIEG</sequence>
<evidence type="ECO:0000256" key="3">
    <source>
        <dbReference type="ARBA" id="ARBA00022989"/>
    </source>
</evidence>
<dbReference type="eggNOG" id="ENOG5031N1Z">
    <property type="taxonomic scope" value="Bacteria"/>
</dbReference>
<gene>
    <name evidence="6" type="ORF">C9J27_13090</name>
</gene>
<reference evidence="6 7" key="1">
    <citation type="submission" date="2018-01" db="EMBL/GenBank/DDBJ databases">
        <title>Whole genome sequencing of Histamine producing bacteria.</title>
        <authorList>
            <person name="Butler K."/>
        </authorList>
    </citation>
    <scope>NUCLEOTIDE SEQUENCE [LARGE SCALE GENOMIC DNA]</scope>
    <source>
        <strain evidence="6 7">FS-7.2</strain>
    </source>
</reference>
<dbReference type="Pfam" id="PF06271">
    <property type="entry name" value="RDD"/>
    <property type="match status" value="1"/>
</dbReference>
<evidence type="ECO:0000256" key="1">
    <source>
        <dbReference type="ARBA" id="ARBA00004141"/>
    </source>
</evidence>
<comment type="caution">
    <text evidence="6">The sequence shown here is derived from an EMBL/GenBank/DDBJ whole genome shotgun (WGS) entry which is preliminary data.</text>
</comment>
<dbReference type="AlphaFoldDB" id="A0A0B7J6L3"/>
<dbReference type="RefSeq" id="WP_036793947.1">
    <property type="nucleotide sequence ID" value="NZ_JAUZMV010000001.1"/>
</dbReference>
<keyword evidence="2" id="KW-0812">Transmembrane</keyword>
<dbReference type="GeneID" id="29945103"/>
<proteinExistence type="predicted"/>
<dbReference type="Proteomes" id="UP000241426">
    <property type="component" value="Unassembled WGS sequence"/>
</dbReference>
<comment type="subcellular location">
    <subcellularLocation>
        <location evidence="1">Membrane</location>
        <topology evidence="1">Multi-pass membrane protein</topology>
    </subcellularLocation>
</comment>
<accession>A0A2T3KH21</accession>
<keyword evidence="3" id="KW-1133">Transmembrane helix</keyword>
<dbReference type="InterPro" id="IPR010432">
    <property type="entry name" value="RDD"/>
</dbReference>
<evidence type="ECO:0000256" key="4">
    <source>
        <dbReference type="ARBA" id="ARBA00023136"/>
    </source>
</evidence>
<dbReference type="GO" id="GO:0016020">
    <property type="term" value="C:membrane"/>
    <property type="evidence" value="ECO:0007669"/>
    <property type="project" value="UniProtKB-SubCell"/>
</dbReference>
<accession>A0A0B7J6L3</accession>
<name>A0A0B7J6L3_9GAMM</name>
<evidence type="ECO:0000313" key="7">
    <source>
        <dbReference type="Proteomes" id="UP000241426"/>
    </source>
</evidence>